<comment type="similarity">
    <text evidence="1 4">Belongs to the thiolase-like superfamily. Thiolase family.</text>
</comment>
<dbReference type="PANTHER" id="PTHR43853:SF3">
    <property type="entry name" value="ACETYL-COA C-ACETYLTRANSFERASE YHFS-RELATED"/>
    <property type="match status" value="1"/>
</dbReference>
<proteinExistence type="inferred from homology"/>
<reference evidence="7 8" key="1">
    <citation type="submission" date="2016-10" db="EMBL/GenBank/DDBJ databases">
        <authorList>
            <person name="de Groot N.N."/>
        </authorList>
    </citation>
    <scope>NUCLEOTIDE SEQUENCE [LARGE SCALE GENOMIC DNA]</scope>
    <source>
        <strain evidence="7 8">CGMCC 1.6134</strain>
    </source>
</reference>
<dbReference type="PROSITE" id="PS00737">
    <property type="entry name" value="THIOLASE_2"/>
    <property type="match status" value="1"/>
</dbReference>
<evidence type="ECO:0000256" key="2">
    <source>
        <dbReference type="ARBA" id="ARBA00022679"/>
    </source>
</evidence>
<dbReference type="InterPro" id="IPR050215">
    <property type="entry name" value="Thiolase-like_sf_Thiolase"/>
</dbReference>
<dbReference type="GO" id="GO:0010124">
    <property type="term" value="P:phenylacetate catabolic process"/>
    <property type="evidence" value="ECO:0007669"/>
    <property type="project" value="TreeGrafter"/>
</dbReference>
<dbReference type="RefSeq" id="WP_090925438.1">
    <property type="nucleotide sequence ID" value="NZ_FOTY01000002.1"/>
</dbReference>
<gene>
    <name evidence="7" type="ORF">SAMN04488054_102170</name>
</gene>
<dbReference type="OrthoDB" id="9764892at2"/>
<evidence type="ECO:0000256" key="4">
    <source>
        <dbReference type="RuleBase" id="RU003557"/>
    </source>
</evidence>
<evidence type="ECO:0000256" key="1">
    <source>
        <dbReference type="ARBA" id="ARBA00010982"/>
    </source>
</evidence>
<evidence type="ECO:0000259" key="6">
    <source>
        <dbReference type="Pfam" id="PF02803"/>
    </source>
</evidence>
<dbReference type="GO" id="GO:0003988">
    <property type="term" value="F:acetyl-CoA C-acyltransferase activity"/>
    <property type="evidence" value="ECO:0007669"/>
    <property type="project" value="TreeGrafter"/>
</dbReference>
<dbReference type="PIRSF" id="PIRSF000429">
    <property type="entry name" value="Ac-CoA_Ac_transf"/>
    <property type="match status" value="1"/>
</dbReference>
<dbReference type="InterPro" id="IPR016039">
    <property type="entry name" value="Thiolase-like"/>
</dbReference>
<protein>
    <submittedName>
        <fullName evidence="7">Acetyl-CoA C-acetyltransferase</fullName>
    </submittedName>
</protein>
<dbReference type="GO" id="GO:0006635">
    <property type="term" value="P:fatty acid beta-oxidation"/>
    <property type="evidence" value="ECO:0007669"/>
    <property type="project" value="TreeGrafter"/>
</dbReference>
<sequence length="388" mass="40778">MSRKPVIVCCGRTPIGKAGGSLRQIAPERMAAAVFCHLLEETGVPAEDINDVVLGNVIGPGGNLARLSALAAGFPVSVPGVTVDRQCGSGMEAVSLASRLIQAGAGDVYIAGGVESVSLAPWKMEKPGNHYKEYPRFYERARFSPEEIGDPNMGTAAERTAEVYGISRQDQDAFAAESHRKAVHAREQGWYNEEIVPLPGSGEDEGPRTNISPSLLQRMPPAFVEKGTVTAGNSCPVNDGAAAVLLMSEEKAEEYGLAPELEVVDTAAAGVDPNIPGLGAVPAVKQCLADNGLHINDISQMEFNEAFASQTLACLRELSMPLDNVNTGGGAIALGHPYGASGAVNITRLWSEMKRRQTKIGIAVMGIGGGMGTAVLCRNRTVAEGEKR</sequence>
<feature type="domain" description="Thiolase N-terminal" evidence="5">
    <location>
        <begin position="6"/>
        <end position="250"/>
    </location>
</feature>
<keyword evidence="3 4" id="KW-0012">Acyltransferase</keyword>
<dbReference type="PANTHER" id="PTHR43853">
    <property type="entry name" value="3-KETOACYL-COA THIOLASE, PEROXISOMAL"/>
    <property type="match status" value="1"/>
</dbReference>
<keyword evidence="2 4" id="KW-0808">Transferase</keyword>
<feature type="domain" description="Thiolase C-terminal" evidence="6">
    <location>
        <begin position="262"/>
        <end position="377"/>
    </location>
</feature>
<evidence type="ECO:0000256" key="3">
    <source>
        <dbReference type="ARBA" id="ARBA00023315"/>
    </source>
</evidence>
<dbReference type="EMBL" id="FOTY01000002">
    <property type="protein sequence ID" value="SFL56451.1"/>
    <property type="molecule type" value="Genomic_DNA"/>
</dbReference>
<accession>A0A1I4IRH7</accession>
<keyword evidence="8" id="KW-1185">Reference proteome</keyword>
<dbReference type="NCBIfam" id="TIGR01930">
    <property type="entry name" value="AcCoA-C-Actrans"/>
    <property type="match status" value="1"/>
</dbReference>
<dbReference type="InterPro" id="IPR020613">
    <property type="entry name" value="Thiolase_CS"/>
</dbReference>
<dbReference type="InterPro" id="IPR002155">
    <property type="entry name" value="Thiolase"/>
</dbReference>
<dbReference type="Pfam" id="PF00108">
    <property type="entry name" value="Thiolase_N"/>
    <property type="match status" value="1"/>
</dbReference>
<dbReference type="CDD" id="cd00751">
    <property type="entry name" value="thiolase"/>
    <property type="match status" value="1"/>
</dbReference>
<dbReference type="Gene3D" id="3.40.47.10">
    <property type="match status" value="2"/>
</dbReference>
<evidence type="ECO:0000313" key="8">
    <source>
        <dbReference type="Proteomes" id="UP000199668"/>
    </source>
</evidence>
<dbReference type="STRING" id="266892.SAMN04488054_102170"/>
<dbReference type="Pfam" id="PF02803">
    <property type="entry name" value="Thiolase_C"/>
    <property type="match status" value="1"/>
</dbReference>
<dbReference type="InterPro" id="IPR020617">
    <property type="entry name" value="Thiolase_C"/>
</dbReference>
<evidence type="ECO:0000313" key="7">
    <source>
        <dbReference type="EMBL" id="SFL56451.1"/>
    </source>
</evidence>
<evidence type="ECO:0000259" key="5">
    <source>
        <dbReference type="Pfam" id="PF00108"/>
    </source>
</evidence>
<dbReference type="InterPro" id="IPR020616">
    <property type="entry name" value="Thiolase_N"/>
</dbReference>
<dbReference type="Proteomes" id="UP000199668">
    <property type="component" value="Unassembled WGS sequence"/>
</dbReference>
<dbReference type="AlphaFoldDB" id="A0A1I4IRH7"/>
<organism evidence="7 8">
    <name type="scientific">Salibacterium qingdaonense</name>
    <dbReference type="NCBI Taxonomy" id="266892"/>
    <lineage>
        <taxon>Bacteria</taxon>
        <taxon>Bacillati</taxon>
        <taxon>Bacillota</taxon>
        <taxon>Bacilli</taxon>
        <taxon>Bacillales</taxon>
        <taxon>Bacillaceae</taxon>
    </lineage>
</organism>
<dbReference type="SUPFAM" id="SSF53901">
    <property type="entry name" value="Thiolase-like"/>
    <property type="match status" value="2"/>
</dbReference>
<name>A0A1I4IRH7_9BACI</name>
<dbReference type="GO" id="GO:0005737">
    <property type="term" value="C:cytoplasm"/>
    <property type="evidence" value="ECO:0007669"/>
    <property type="project" value="UniProtKB-ARBA"/>
</dbReference>